<evidence type="ECO:0000256" key="2">
    <source>
        <dbReference type="ARBA" id="ARBA00022448"/>
    </source>
</evidence>
<feature type="signal peptide" evidence="10">
    <location>
        <begin position="1"/>
        <end position="30"/>
    </location>
</feature>
<dbReference type="InterPro" id="IPR012910">
    <property type="entry name" value="Plug_dom"/>
</dbReference>
<dbReference type="GO" id="GO:0044718">
    <property type="term" value="P:siderophore transmembrane transport"/>
    <property type="evidence" value="ECO:0007669"/>
    <property type="project" value="TreeGrafter"/>
</dbReference>
<dbReference type="EMBL" id="CP023344">
    <property type="protein sequence ID" value="ATC63157.1"/>
    <property type="molecule type" value="Genomic_DNA"/>
</dbReference>
<dbReference type="InterPro" id="IPR010100">
    <property type="entry name" value="TonB-dep_Cu_rcpt"/>
</dbReference>
<dbReference type="KEGG" id="vbh:CMV30_03835"/>
<gene>
    <name evidence="13" type="ORF">CMV30_03835</name>
</gene>
<reference evidence="13 14" key="1">
    <citation type="submission" date="2017-09" db="EMBL/GenBank/DDBJ databases">
        <title>Complete genome sequence of Verrucomicrobial strain HZ-65, isolated from freshwater.</title>
        <authorList>
            <person name="Choi A."/>
        </authorList>
    </citation>
    <scope>NUCLEOTIDE SEQUENCE [LARGE SCALE GENOMIC DNA]</scope>
    <source>
        <strain evidence="13 14">HZ-65</strain>
    </source>
</reference>
<evidence type="ECO:0000256" key="3">
    <source>
        <dbReference type="ARBA" id="ARBA00022452"/>
    </source>
</evidence>
<dbReference type="CDD" id="cd01347">
    <property type="entry name" value="ligand_gated_channel"/>
    <property type="match status" value="1"/>
</dbReference>
<comment type="subcellular location">
    <subcellularLocation>
        <location evidence="1 8">Cell outer membrane</location>
        <topology evidence="1 8">Multi-pass membrane protein</topology>
    </subcellularLocation>
</comment>
<proteinExistence type="inferred from homology"/>
<keyword evidence="3 8" id="KW-1134">Transmembrane beta strand</keyword>
<evidence type="ECO:0000256" key="1">
    <source>
        <dbReference type="ARBA" id="ARBA00004571"/>
    </source>
</evidence>
<evidence type="ECO:0000259" key="12">
    <source>
        <dbReference type="Pfam" id="PF07715"/>
    </source>
</evidence>
<sequence>MNTPRRSAPLRRIALVSLSVLALAAAPAHAQSSDTSPEFVVALAPIVVTARPSERPLAVEVDPRAPAQPIPAQDGAEALCRVAGFNIIRKGGTSGDPVFRGMAGSRLGIMLDGENILGGCGNRMDPPTAYVFPSAYDNITVLKGPQSVLHGAGHSAGVVLFERTPRRFTEPSVQFSSALTVGSFDRNDQFAEIRAGRPLGYVEIAATRTAANDYEDGEGRLVHSAYERWSTRAALGWTPSDNTLVELTGTLGDGEAAYADRMMDGAKFARQNLGLRFRQSELPGLISSVEANVFFNAVDHVMDNYSQRAFTPTMMMPTPSASNPDRLTLGARTSAKLTFSENLRATLGLDHQSNRHRARNTSNETLDPFESKPWIKDAAFSVSGLFAESIYELTPSDRIIGGARLDRWHAEDFRSTVSTGMMSTALNPTAGRERTDTLPSAFLRFERDLCCAGSFFVGLGHSQRFPDYWELFGKESASTVSSFDTLPERTTQLDAGFTRRVSTTFTVTLSVFANRIDDFILIDSGIRKPAGMTGTRAATIARNIDARSFGGEASATWAFAKNWTLDAALSAVSADNTTDDRPLAQQPPHESRLGLAYATSRWSVGTLARFVARQSRYALNQGNIVGQDLGPSDSFEVFSLNAAYKPTARLQFSVGVDNLFDTAYAEHLSRGGNMVAGFPAPTTRVQEPGRAAWLKLDFKY</sequence>
<keyword evidence="6 8" id="KW-0472">Membrane</keyword>
<accession>A0A290Q4D9</accession>
<evidence type="ECO:0000256" key="4">
    <source>
        <dbReference type="ARBA" id="ARBA00022692"/>
    </source>
</evidence>
<name>A0A290Q4D9_9BACT</name>
<dbReference type="GO" id="GO:0009279">
    <property type="term" value="C:cell outer membrane"/>
    <property type="evidence" value="ECO:0007669"/>
    <property type="project" value="UniProtKB-SubCell"/>
</dbReference>
<evidence type="ECO:0000256" key="5">
    <source>
        <dbReference type="ARBA" id="ARBA00023077"/>
    </source>
</evidence>
<dbReference type="InterPro" id="IPR000531">
    <property type="entry name" value="Beta-barrel_TonB"/>
</dbReference>
<organism evidence="13 14">
    <name type="scientific">Nibricoccus aquaticus</name>
    <dbReference type="NCBI Taxonomy" id="2576891"/>
    <lineage>
        <taxon>Bacteria</taxon>
        <taxon>Pseudomonadati</taxon>
        <taxon>Verrucomicrobiota</taxon>
        <taxon>Opitutia</taxon>
        <taxon>Opitutales</taxon>
        <taxon>Opitutaceae</taxon>
        <taxon>Nibricoccus</taxon>
    </lineage>
</organism>
<keyword evidence="14" id="KW-1185">Reference proteome</keyword>
<dbReference type="Pfam" id="PF00593">
    <property type="entry name" value="TonB_dep_Rec_b-barrel"/>
    <property type="match status" value="1"/>
</dbReference>
<dbReference type="Gene3D" id="2.40.170.20">
    <property type="entry name" value="TonB-dependent receptor, beta-barrel domain"/>
    <property type="match status" value="1"/>
</dbReference>
<dbReference type="InterPro" id="IPR036942">
    <property type="entry name" value="Beta-barrel_TonB_sf"/>
</dbReference>
<protein>
    <submittedName>
        <fullName evidence="13">TonB-dependent copper receptor</fullName>
    </submittedName>
</protein>
<dbReference type="PROSITE" id="PS52016">
    <property type="entry name" value="TONB_DEPENDENT_REC_3"/>
    <property type="match status" value="1"/>
</dbReference>
<dbReference type="AlphaFoldDB" id="A0A290Q4D9"/>
<dbReference type="OrthoDB" id="9759247at2"/>
<dbReference type="PANTHER" id="PTHR30069:SF49">
    <property type="entry name" value="OUTER MEMBRANE PROTEIN C"/>
    <property type="match status" value="1"/>
</dbReference>
<dbReference type="PANTHER" id="PTHR30069">
    <property type="entry name" value="TONB-DEPENDENT OUTER MEMBRANE RECEPTOR"/>
    <property type="match status" value="1"/>
</dbReference>
<evidence type="ECO:0000256" key="10">
    <source>
        <dbReference type="SAM" id="SignalP"/>
    </source>
</evidence>
<dbReference type="RefSeq" id="WP_096054789.1">
    <property type="nucleotide sequence ID" value="NZ_CP023344.1"/>
</dbReference>
<dbReference type="NCBIfam" id="TIGR01778">
    <property type="entry name" value="TonB-copper"/>
    <property type="match status" value="1"/>
</dbReference>
<comment type="similarity">
    <text evidence="8 9">Belongs to the TonB-dependent receptor family.</text>
</comment>
<keyword evidence="7 8" id="KW-0998">Cell outer membrane</keyword>
<evidence type="ECO:0000313" key="14">
    <source>
        <dbReference type="Proteomes" id="UP000217265"/>
    </source>
</evidence>
<dbReference type="InterPro" id="IPR039426">
    <property type="entry name" value="TonB-dep_rcpt-like"/>
</dbReference>
<evidence type="ECO:0000259" key="11">
    <source>
        <dbReference type="Pfam" id="PF00593"/>
    </source>
</evidence>
<evidence type="ECO:0000256" key="7">
    <source>
        <dbReference type="ARBA" id="ARBA00023237"/>
    </source>
</evidence>
<feature type="chain" id="PRO_5012629097" evidence="10">
    <location>
        <begin position="31"/>
        <end position="700"/>
    </location>
</feature>
<keyword evidence="10" id="KW-0732">Signal</keyword>
<keyword evidence="5 9" id="KW-0798">TonB box</keyword>
<dbReference type="InterPro" id="IPR037066">
    <property type="entry name" value="Plug_dom_sf"/>
</dbReference>
<evidence type="ECO:0000256" key="9">
    <source>
        <dbReference type="RuleBase" id="RU003357"/>
    </source>
</evidence>
<feature type="domain" description="TonB-dependent receptor-like beta-barrel" evidence="11">
    <location>
        <begin position="213"/>
        <end position="659"/>
    </location>
</feature>
<keyword evidence="13" id="KW-0675">Receptor</keyword>
<evidence type="ECO:0000256" key="6">
    <source>
        <dbReference type="ARBA" id="ARBA00023136"/>
    </source>
</evidence>
<evidence type="ECO:0000313" key="13">
    <source>
        <dbReference type="EMBL" id="ATC63157.1"/>
    </source>
</evidence>
<dbReference type="SUPFAM" id="SSF56935">
    <property type="entry name" value="Porins"/>
    <property type="match status" value="1"/>
</dbReference>
<evidence type="ECO:0000256" key="8">
    <source>
        <dbReference type="PROSITE-ProRule" id="PRU01360"/>
    </source>
</evidence>
<dbReference type="Proteomes" id="UP000217265">
    <property type="component" value="Chromosome"/>
</dbReference>
<dbReference type="Gene3D" id="2.170.130.10">
    <property type="entry name" value="TonB-dependent receptor, plug domain"/>
    <property type="match status" value="1"/>
</dbReference>
<keyword evidence="4 8" id="KW-0812">Transmembrane</keyword>
<dbReference type="GO" id="GO:0015344">
    <property type="term" value="F:siderophore uptake transmembrane transporter activity"/>
    <property type="evidence" value="ECO:0007669"/>
    <property type="project" value="TreeGrafter"/>
</dbReference>
<feature type="domain" description="TonB-dependent receptor plug" evidence="12">
    <location>
        <begin position="59"/>
        <end position="158"/>
    </location>
</feature>
<keyword evidence="2 8" id="KW-0813">Transport</keyword>
<dbReference type="Pfam" id="PF07715">
    <property type="entry name" value="Plug"/>
    <property type="match status" value="1"/>
</dbReference>